<organism evidence="5 6">
    <name type="scientific">Nonomuraea antimicrobica</name>
    <dbReference type="NCBI Taxonomy" id="561173"/>
    <lineage>
        <taxon>Bacteria</taxon>
        <taxon>Bacillati</taxon>
        <taxon>Actinomycetota</taxon>
        <taxon>Actinomycetes</taxon>
        <taxon>Streptosporangiales</taxon>
        <taxon>Streptosporangiaceae</taxon>
        <taxon>Nonomuraea</taxon>
    </lineage>
</organism>
<gene>
    <name evidence="5" type="ORF">GCM10022224_051700</name>
</gene>
<comment type="caution">
    <text evidence="5">The sequence shown here is derived from an EMBL/GenBank/DDBJ whole genome shotgun (WGS) entry which is preliminary data.</text>
</comment>
<dbReference type="InterPro" id="IPR043146">
    <property type="entry name" value="Penicillin_amidase_N_B-knob"/>
</dbReference>
<dbReference type="Gene3D" id="3.60.20.10">
    <property type="entry name" value="Glutamine Phosphoribosylpyrophosphate, subunit 1, domain 1"/>
    <property type="match status" value="1"/>
</dbReference>
<evidence type="ECO:0000256" key="3">
    <source>
        <dbReference type="ARBA" id="ARBA00023145"/>
    </source>
</evidence>
<sequence>MLTRLGARAALVTTLVLSLMAPPPATAEPADTTHHVAGLRQPVRILVDEWGVPHIYARDRDDLFLAQGFNAARDRLFQIDLWRRRGLGQLSAAFGPAYVEQDQAARLFLYRGDMDQEWAAYGPTAKRTATRFTDGINAYVDWLARNPEHLPPEFRRLGYAPARWRPEDVVRIRSHGLARNAFSEVLRSIVACAGGAEAADRLWRLQPEHTTSLPDGLDPCDVPADVLRSYELGTRAVVVENGVPRAIPADTGSLAAAGGSNNWAISPGRTATGRPILAGDPHRALTAPSLRYITHLSAPGLDVIGAGEPALPGISMGHNGTAAFALTIFGTDQEDLYVYELDPADAGRYRYGDGWERFGTVTERIEVAGSEPAVAQLTFTRHGPVLKVDRDRGLAYALRTAWLEPGTAPYFGSLAYMEARDFDEFAEAMSGWGGPPENQVYADVSGDIGWVPGGLTPKRTGYDGLLPVPGDGRYEWDGFHDGALLPRVRNPRPGFVASANEFNLPEDNRVPVGFEWDPPYRKERIDEVLAATRRGSLEDSMRLQADKVSEPARRIVRVLASLEGADGDAARALDLLRSYDGAAEGDSPQAALFEPWLSRRLMPAFRRAVLPPQVADAIPVTDVSLLVEALEQPERWFGPGGDAVRDELLRTTLAEAYRDVAGRLGADPGLWRWDGLQHTVFTGLAGEHVGPFPRGGSPYTVDASGYDPATFRQTSGATFKMVLDVGRWDESRALNAPGQSGDPRSPHHHDLAERWRTNAYFPLLYSRDQVERHVKSSITLLPPR</sequence>
<accession>A0ABP7C9K7</accession>
<evidence type="ECO:0000313" key="5">
    <source>
        <dbReference type="EMBL" id="GAA3681085.1"/>
    </source>
</evidence>
<name>A0ABP7C9K7_9ACTN</name>
<proteinExistence type="inferred from homology"/>
<evidence type="ECO:0000313" key="6">
    <source>
        <dbReference type="Proteomes" id="UP001500902"/>
    </source>
</evidence>
<protein>
    <submittedName>
        <fullName evidence="5">Penicillin acylase family protein</fullName>
    </submittedName>
</protein>
<reference evidence="6" key="1">
    <citation type="journal article" date="2019" name="Int. J. Syst. Evol. Microbiol.">
        <title>The Global Catalogue of Microorganisms (GCM) 10K type strain sequencing project: providing services to taxonomists for standard genome sequencing and annotation.</title>
        <authorList>
            <consortium name="The Broad Institute Genomics Platform"/>
            <consortium name="The Broad Institute Genome Sequencing Center for Infectious Disease"/>
            <person name="Wu L."/>
            <person name="Ma J."/>
        </authorList>
    </citation>
    <scope>NUCLEOTIDE SEQUENCE [LARGE SCALE GENOMIC DNA]</scope>
    <source>
        <strain evidence="6">JCM 16904</strain>
    </source>
</reference>
<evidence type="ECO:0000256" key="4">
    <source>
        <dbReference type="SAM" id="SignalP"/>
    </source>
</evidence>
<keyword evidence="2" id="KW-0378">Hydrolase</keyword>
<dbReference type="InterPro" id="IPR023343">
    <property type="entry name" value="Penicillin_amidase_dom1"/>
</dbReference>
<dbReference type="Gene3D" id="1.10.439.10">
    <property type="entry name" value="Penicillin Amidohydrolase, domain 1"/>
    <property type="match status" value="1"/>
</dbReference>
<keyword evidence="3" id="KW-0865">Zymogen</keyword>
<evidence type="ECO:0000256" key="1">
    <source>
        <dbReference type="ARBA" id="ARBA00006586"/>
    </source>
</evidence>
<dbReference type="PANTHER" id="PTHR34218">
    <property type="entry name" value="PEPTIDASE S45 PENICILLIN AMIDASE"/>
    <property type="match status" value="1"/>
</dbReference>
<dbReference type="InterPro" id="IPR043147">
    <property type="entry name" value="Penicillin_amidase_A-knob"/>
</dbReference>
<comment type="similarity">
    <text evidence="1">Belongs to the peptidase S45 family.</text>
</comment>
<dbReference type="InterPro" id="IPR002692">
    <property type="entry name" value="S45"/>
</dbReference>
<feature type="signal peptide" evidence="4">
    <location>
        <begin position="1"/>
        <end position="27"/>
    </location>
</feature>
<dbReference type="Gene3D" id="1.10.1400.10">
    <property type="match status" value="1"/>
</dbReference>
<dbReference type="PANTHER" id="PTHR34218:SF4">
    <property type="entry name" value="ACYL-HOMOSERINE LACTONE ACYLASE QUIP"/>
    <property type="match status" value="1"/>
</dbReference>
<dbReference type="InterPro" id="IPR014395">
    <property type="entry name" value="Pen/GL7ACA/AHL_acylase"/>
</dbReference>
<keyword evidence="4" id="KW-0732">Signal</keyword>
<dbReference type="SUPFAM" id="SSF56235">
    <property type="entry name" value="N-terminal nucleophile aminohydrolases (Ntn hydrolases)"/>
    <property type="match status" value="1"/>
</dbReference>
<dbReference type="Pfam" id="PF01804">
    <property type="entry name" value="Penicil_amidase"/>
    <property type="match status" value="1"/>
</dbReference>
<dbReference type="RefSeq" id="WP_344883189.1">
    <property type="nucleotide sequence ID" value="NZ_BAAAZP010000094.1"/>
</dbReference>
<evidence type="ECO:0000256" key="2">
    <source>
        <dbReference type="ARBA" id="ARBA00022801"/>
    </source>
</evidence>
<dbReference type="Gene3D" id="2.30.120.10">
    <property type="match status" value="1"/>
</dbReference>
<dbReference type="CDD" id="cd03747">
    <property type="entry name" value="Ntn_PGA_like"/>
    <property type="match status" value="1"/>
</dbReference>
<dbReference type="PIRSF" id="PIRSF001227">
    <property type="entry name" value="Pen_acylase"/>
    <property type="match status" value="1"/>
</dbReference>
<dbReference type="EMBL" id="BAAAZP010000094">
    <property type="protein sequence ID" value="GAA3681085.1"/>
    <property type="molecule type" value="Genomic_DNA"/>
</dbReference>
<feature type="chain" id="PRO_5045202846" evidence="4">
    <location>
        <begin position="28"/>
        <end position="784"/>
    </location>
</feature>
<keyword evidence="6" id="KW-1185">Reference proteome</keyword>
<dbReference type="Proteomes" id="UP001500902">
    <property type="component" value="Unassembled WGS sequence"/>
</dbReference>
<dbReference type="InterPro" id="IPR029055">
    <property type="entry name" value="Ntn_hydrolases_N"/>
</dbReference>